<protein>
    <submittedName>
        <fullName evidence="1">Uncharacterized protein</fullName>
    </submittedName>
</protein>
<organism evidence="1">
    <name type="scientific">Harvfovirus sp</name>
    <dbReference type="NCBI Taxonomy" id="2487768"/>
    <lineage>
        <taxon>Viruses</taxon>
        <taxon>Varidnaviria</taxon>
        <taxon>Bamfordvirae</taxon>
        <taxon>Nucleocytoviricota</taxon>
        <taxon>Megaviricetes</taxon>
        <taxon>Imitervirales</taxon>
        <taxon>Mimiviridae</taxon>
        <taxon>Klosneuvirinae</taxon>
    </lineage>
</organism>
<dbReference type="Gene3D" id="3.40.50.150">
    <property type="entry name" value="Vaccinia Virus protein VP39"/>
    <property type="match status" value="1"/>
</dbReference>
<gene>
    <name evidence="1" type="ORF">Harvfovirus40_7</name>
</gene>
<sequence length="292" mass="33264">MCDAFNGDSSVGDEIIKLRDIFHVQVMIETGTSSGHTTRYLSSIAKTVHSIEINNNIFEITRRQLAKEKYNNVLLHLGNSAVILESILANIEIIEPILFYLDAQSHDHSPVLDEIAIIGKYAKNKAIIVIDDFQVPNSSLGYITFGGIGLNYDLIKPSLNSVYDKYCYYYNKTAVGGYPRGKIYIYPCGEKEIIPGSIIVDSNEMCYYVIDKSKLYYDSGHCFHASIFENRSKLLLFEDGVQMGAEDSQHEDIRNLGLGRYSHWYTGIYFSSTDNTDVRHNNREYKYYFAKN</sequence>
<accession>A0A3G5A4X5</accession>
<reference evidence="1" key="1">
    <citation type="submission" date="2018-10" db="EMBL/GenBank/DDBJ databases">
        <title>Hidden diversity of soil giant viruses.</title>
        <authorList>
            <person name="Schulz F."/>
            <person name="Alteio L."/>
            <person name="Goudeau D."/>
            <person name="Ryan E.M."/>
            <person name="Malmstrom R.R."/>
            <person name="Blanchard J."/>
            <person name="Woyke T."/>
        </authorList>
    </citation>
    <scope>NUCLEOTIDE SEQUENCE</scope>
    <source>
        <strain evidence="1">HAV1</strain>
    </source>
</reference>
<proteinExistence type="predicted"/>
<dbReference type="SUPFAM" id="SSF53335">
    <property type="entry name" value="S-adenosyl-L-methionine-dependent methyltransferases"/>
    <property type="match status" value="1"/>
</dbReference>
<evidence type="ECO:0000313" key="1">
    <source>
        <dbReference type="EMBL" id="AYV81544.1"/>
    </source>
</evidence>
<dbReference type="InterPro" id="IPR029063">
    <property type="entry name" value="SAM-dependent_MTases_sf"/>
</dbReference>
<name>A0A3G5A4X5_9VIRU</name>
<dbReference type="EMBL" id="MK072282">
    <property type="protein sequence ID" value="AYV81544.1"/>
    <property type="molecule type" value="Genomic_DNA"/>
</dbReference>